<protein>
    <recommendedName>
        <fullName evidence="2">RecF/RecN/SMC N-terminal domain-containing protein</fullName>
    </recommendedName>
</protein>
<proteinExistence type="predicted"/>
<evidence type="ECO:0000313" key="1">
    <source>
        <dbReference type="EMBL" id="KKM79220.1"/>
    </source>
</evidence>
<evidence type="ECO:0008006" key="2">
    <source>
        <dbReference type="Google" id="ProtNLM"/>
    </source>
</evidence>
<organism evidence="1">
    <name type="scientific">marine sediment metagenome</name>
    <dbReference type="NCBI Taxonomy" id="412755"/>
    <lineage>
        <taxon>unclassified sequences</taxon>
        <taxon>metagenomes</taxon>
        <taxon>ecological metagenomes</taxon>
    </lineage>
</organism>
<sequence length="203" mass="23380">MNGDFERIKNRAIEITAERGVLRQNTLKHQKSLEMMTQRKIDAEKARIIIKETAHETQENLEIEISDLVSTLLLAVLDTDIPEFYTKFVDRRNVMECDLKFKRGEVLYNPLESGGGGAANIGDIGLQVACWSLDKNRPVFLWDQPFRDVSHDLQSKTSEMVKMLCDELNIQIIMVSAEPDIYEKADKVFHVEKINKRSIIKEQ</sequence>
<gene>
    <name evidence="1" type="ORF">LCGC14_1352080</name>
</gene>
<dbReference type="Gene3D" id="3.40.50.300">
    <property type="entry name" value="P-loop containing nucleotide triphosphate hydrolases"/>
    <property type="match status" value="1"/>
</dbReference>
<accession>A0A0F9MR83</accession>
<dbReference type="InterPro" id="IPR027417">
    <property type="entry name" value="P-loop_NTPase"/>
</dbReference>
<dbReference type="SUPFAM" id="SSF52540">
    <property type="entry name" value="P-loop containing nucleoside triphosphate hydrolases"/>
    <property type="match status" value="1"/>
</dbReference>
<reference evidence="1" key="1">
    <citation type="journal article" date="2015" name="Nature">
        <title>Complex archaea that bridge the gap between prokaryotes and eukaryotes.</title>
        <authorList>
            <person name="Spang A."/>
            <person name="Saw J.H."/>
            <person name="Jorgensen S.L."/>
            <person name="Zaremba-Niedzwiedzka K."/>
            <person name="Martijn J."/>
            <person name="Lind A.E."/>
            <person name="van Eijk R."/>
            <person name="Schleper C."/>
            <person name="Guy L."/>
            <person name="Ettema T.J."/>
        </authorList>
    </citation>
    <scope>NUCLEOTIDE SEQUENCE</scope>
</reference>
<name>A0A0F9MR83_9ZZZZ</name>
<comment type="caution">
    <text evidence="1">The sequence shown here is derived from an EMBL/GenBank/DDBJ whole genome shotgun (WGS) entry which is preliminary data.</text>
</comment>
<dbReference type="AlphaFoldDB" id="A0A0F9MR83"/>
<dbReference type="EMBL" id="LAZR01008366">
    <property type="protein sequence ID" value="KKM79220.1"/>
    <property type="molecule type" value="Genomic_DNA"/>
</dbReference>